<dbReference type="AlphaFoldDB" id="A0A3N6PE69"/>
<evidence type="ECO:0000313" key="1">
    <source>
        <dbReference type="EMBL" id="RQG95535.1"/>
    </source>
</evidence>
<organism evidence="1 2">
    <name type="scientific">Natrarchaeobius chitinivorans</name>
    <dbReference type="NCBI Taxonomy" id="1679083"/>
    <lineage>
        <taxon>Archaea</taxon>
        <taxon>Methanobacteriati</taxon>
        <taxon>Methanobacteriota</taxon>
        <taxon>Stenosarchaea group</taxon>
        <taxon>Halobacteria</taxon>
        <taxon>Halobacteriales</taxon>
        <taxon>Natrialbaceae</taxon>
        <taxon>Natrarchaeobius</taxon>
    </lineage>
</organism>
<gene>
    <name evidence="1" type="ORF">EA473_08790</name>
</gene>
<keyword evidence="2" id="KW-1185">Reference proteome</keyword>
<proteinExistence type="predicted"/>
<dbReference type="Proteomes" id="UP000282323">
    <property type="component" value="Unassembled WGS sequence"/>
</dbReference>
<name>A0A3N6PE69_NATCH</name>
<reference evidence="1 2" key="1">
    <citation type="submission" date="2018-10" db="EMBL/GenBank/DDBJ databases">
        <title>Natrarchaeobius chitinivorans gen. nov., sp. nov., and Natrarchaeobius haloalkaliphilus sp. nov., alkaliphilic, chitin-utilizing haloarchaea from hypersaline alkaline lakes.</title>
        <authorList>
            <person name="Sorokin D.Y."/>
            <person name="Elcheninov A.G."/>
            <person name="Kostrikina N.A."/>
            <person name="Bale N.J."/>
            <person name="Sinninghe Damste J.S."/>
            <person name="Khijniak T.V."/>
            <person name="Kublanov I.V."/>
            <person name="Toshchakov S.V."/>
        </authorList>
    </citation>
    <scope>NUCLEOTIDE SEQUENCE [LARGE SCALE GENOMIC DNA]</scope>
    <source>
        <strain evidence="1 2">AArcht4T</strain>
    </source>
</reference>
<comment type="caution">
    <text evidence="1">The sequence shown here is derived from an EMBL/GenBank/DDBJ whole genome shotgun (WGS) entry which is preliminary data.</text>
</comment>
<evidence type="ECO:0000313" key="2">
    <source>
        <dbReference type="Proteomes" id="UP000282323"/>
    </source>
</evidence>
<dbReference type="EMBL" id="REGA01000005">
    <property type="protein sequence ID" value="RQG95535.1"/>
    <property type="molecule type" value="Genomic_DNA"/>
</dbReference>
<sequence>MSVSYGLLSLCTGATGRCPAVTPVTTYSKPYLIVEPRFRSTFEATFRIVIPVPPHGLVLNL</sequence>
<protein>
    <submittedName>
        <fullName evidence="1">Uncharacterized protein</fullName>
    </submittedName>
</protein>
<accession>A0A3N6PE69</accession>